<reference evidence="1 2" key="1">
    <citation type="journal article" date="2019" name="Int. J. Syst. Evol. Microbiol.">
        <title>The Global Catalogue of Microorganisms (GCM) 10K type strain sequencing project: providing services to taxonomists for standard genome sequencing and annotation.</title>
        <authorList>
            <consortium name="The Broad Institute Genomics Platform"/>
            <consortium name="The Broad Institute Genome Sequencing Center for Infectious Disease"/>
            <person name="Wu L."/>
            <person name="Ma J."/>
        </authorList>
    </citation>
    <scope>NUCLEOTIDE SEQUENCE [LARGE SCALE GENOMIC DNA]</scope>
    <source>
        <strain evidence="1 2">JCM 16014</strain>
    </source>
</reference>
<name>A0ABN2VBC1_9ACTN</name>
<evidence type="ECO:0000313" key="1">
    <source>
        <dbReference type="EMBL" id="GAA2052256.1"/>
    </source>
</evidence>
<evidence type="ECO:0000313" key="2">
    <source>
        <dbReference type="Proteomes" id="UP001500751"/>
    </source>
</evidence>
<proteinExistence type="predicted"/>
<dbReference type="EMBL" id="BAAAQN010000053">
    <property type="protein sequence ID" value="GAA2052256.1"/>
    <property type="molecule type" value="Genomic_DNA"/>
</dbReference>
<keyword evidence="2" id="KW-1185">Reference proteome</keyword>
<sequence length="207" mass="23534">MTTWVSEDQKHTGRAVAVESYTVWLDEPWTTVVARQGAEKIQLASSCSCGWHTDEDEIAMKDTYALVMRTTANGRTSVSRALSERKPRAEWEDHVQDKAQDDAWAKLGDAAKRLREGWDNIAGQEPMDRLRICRSFRRWWLEETERSAVIEARRAGRTWEQIGTALGVSRQAVHERYRSCTDDLSPNVCITVMVDDDSDTEAEPATS</sequence>
<comment type="caution">
    <text evidence="1">The sequence shown here is derived from an EMBL/GenBank/DDBJ whole genome shotgun (WGS) entry which is preliminary data.</text>
</comment>
<organism evidence="1 2">
    <name type="scientific">Catenulispora yoronensis</name>
    <dbReference type="NCBI Taxonomy" id="450799"/>
    <lineage>
        <taxon>Bacteria</taxon>
        <taxon>Bacillati</taxon>
        <taxon>Actinomycetota</taxon>
        <taxon>Actinomycetes</taxon>
        <taxon>Catenulisporales</taxon>
        <taxon>Catenulisporaceae</taxon>
        <taxon>Catenulispora</taxon>
    </lineage>
</organism>
<accession>A0ABN2VBC1</accession>
<dbReference type="Proteomes" id="UP001500751">
    <property type="component" value="Unassembled WGS sequence"/>
</dbReference>
<protein>
    <submittedName>
        <fullName evidence="1">Uncharacterized protein</fullName>
    </submittedName>
</protein>
<gene>
    <name evidence="1" type="ORF">GCM10009839_69480</name>
</gene>
<dbReference type="RefSeq" id="WP_344669936.1">
    <property type="nucleotide sequence ID" value="NZ_BAAAQN010000053.1"/>
</dbReference>